<dbReference type="AlphaFoldDB" id="A0A482Y6X4"/>
<evidence type="ECO:0000313" key="2">
    <source>
        <dbReference type="Proteomes" id="UP000292704"/>
    </source>
</evidence>
<dbReference type="Proteomes" id="UP000292704">
    <property type="component" value="Unassembled WGS sequence"/>
</dbReference>
<protein>
    <submittedName>
        <fullName evidence="1">Uncharacterized protein</fullName>
    </submittedName>
</protein>
<gene>
    <name evidence="1" type="ORF">ELS17_09135</name>
</gene>
<organism evidence="1 2">
    <name type="scientific">Natrinema altunense</name>
    <dbReference type="NCBI Taxonomy" id="222984"/>
    <lineage>
        <taxon>Archaea</taxon>
        <taxon>Methanobacteriati</taxon>
        <taxon>Methanobacteriota</taxon>
        <taxon>Stenosarchaea group</taxon>
        <taxon>Halobacteria</taxon>
        <taxon>Halobacteriales</taxon>
        <taxon>Natrialbaceae</taxon>
        <taxon>Natrinema</taxon>
    </lineage>
</organism>
<sequence>MNRRAMLATVGAVTGAIAGCLDVAPSGVVYAVDETGAARVEYDDATTLEPNERQANASDPLAVGDLVATFD</sequence>
<dbReference type="EMBL" id="SHMR01000001">
    <property type="protein sequence ID" value="RZH69556.1"/>
    <property type="molecule type" value="Genomic_DNA"/>
</dbReference>
<dbReference type="OrthoDB" id="330051at2157"/>
<accession>A0A482Y6X4</accession>
<evidence type="ECO:0000313" key="1">
    <source>
        <dbReference type="EMBL" id="RZH69556.1"/>
    </source>
</evidence>
<dbReference type="RefSeq" id="WP_130170366.1">
    <property type="nucleotide sequence ID" value="NZ_SHMR01000001.1"/>
</dbReference>
<dbReference type="PROSITE" id="PS51257">
    <property type="entry name" value="PROKAR_LIPOPROTEIN"/>
    <property type="match status" value="1"/>
</dbReference>
<reference evidence="1 2" key="1">
    <citation type="submission" date="2019-02" db="EMBL/GenBank/DDBJ databases">
        <title>Genome analysis provides insights into bioremediation potentialities and Haloocin production by Natrinema altunense strain 4.1R isolated from Chott Douz in Tunisian desert.</title>
        <authorList>
            <person name="Najjari A."/>
            <person name="Youssef N."/>
            <person name="Ben Dhia O."/>
            <person name="Ferjani R."/>
            <person name="El Hidri D."/>
            <person name="Ouzari H.I."/>
            <person name="Cherif A."/>
        </authorList>
    </citation>
    <scope>NUCLEOTIDE SEQUENCE [LARGE SCALE GENOMIC DNA]</scope>
    <source>
        <strain evidence="1 2">4.1R</strain>
    </source>
</reference>
<comment type="caution">
    <text evidence="1">The sequence shown here is derived from an EMBL/GenBank/DDBJ whole genome shotgun (WGS) entry which is preliminary data.</text>
</comment>
<name>A0A482Y6X4_9EURY</name>
<proteinExistence type="predicted"/>